<organism evidence="1 2">
    <name type="scientific">Dallia pectoralis</name>
    <name type="common">Alaska blackfish</name>
    <dbReference type="NCBI Taxonomy" id="75939"/>
    <lineage>
        <taxon>Eukaryota</taxon>
        <taxon>Metazoa</taxon>
        <taxon>Chordata</taxon>
        <taxon>Craniata</taxon>
        <taxon>Vertebrata</taxon>
        <taxon>Euteleostomi</taxon>
        <taxon>Actinopterygii</taxon>
        <taxon>Neopterygii</taxon>
        <taxon>Teleostei</taxon>
        <taxon>Protacanthopterygii</taxon>
        <taxon>Esociformes</taxon>
        <taxon>Umbridae</taxon>
        <taxon>Dallia</taxon>
    </lineage>
</organism>
<evidence type="ECO:0000313" key="1">
    <source>
        <dbReference type="EMBL" id="KAJ8008578.1"/>
    </source>
</evidence>
<comment type="caution">
    <text evidence="1">The sequence shown here is derived from an EMBL/GenBank/DDBJ whole genome shotgun (WGS) entry which is preliminary data.</text>
</comment>
<accession>A0ACC2GXU8</accession>
<gene>
    <name evidence="1" type="ORF">DPEC_G00106350</name>
</gene>
<name>A0ACC2GXU8_DALPE</name>
<protein>
    <submittedName>
        <fullName evidence="1">Uncharacterized protein</fullName>
    </submittedName>
</protein>
<reference evidence="1" key="1">
    <citation type="submission" date="2021-05" db="EMBL/GenBank/DDBJ databases">
        <authorList>
            <person name="Pan Q."/>
            <person name="Jouanno E."/>
            <person name="Zahm M."/>
            <person name="Klopp C."/>
            <person name="Cabau C."/>
            <person name="Louis A."/>
            <person name="Berthelot C."/>
            <person name="Parey E."/>
            <person name="Roest Crollius H."/>
            <person name="Montfort J."/>
            <person name="Robinson-Rechavi M."/>
            <person name="Bouchez O."/>
            <person name="Lampietro C."/>
            <person name="Lopez Roques C."/>
            <person name="Donnadieu C."/>
            <person name="Postlethwait J."/>
            <person name="Bobe J."/>
            <person name="Dillon D."/>
            <person name="Chandos A."/>
            <person name="von Hippel F."/>
            <person name="Guiguen Y."/>
        </authorList>
    </citation>
    <scope>NUCLEOTIDE SEQUENCE</scope>
    <source>
        <strain evidence="1">YG-Jan2019</strain>
    </source>
</reference>
<sequence length="256" mass="28466">MFLSCVVVSLLVFTCDTGEARAKLNSIRMLHPTPVTAVTRTTTRYPQVIETFQIYTCTSDLECGERSFCHAPSGNPAPKRCHTCRRRRRTCHKDAMCCPGNHCRDNVCAPLYVRGVSHRIPAVEKHPKLAHRKKGGWRKKNHSKLPVVKGHAGDACLRTSDCSEGFCCARHFWERICKPVLKQGEVCTRHHRKAQQGLELFQRCDCGEGLVCKARHLAQLSPSSSTSSPSSSSPLAPLELPEAGAAKGRLHLCQRK</sequence>
<proteinExistence type="predicted"/>
<dbReference type="EMBL" id="CM055735">
    <property type="protein sequence ID" value="KAJ8008578.1"/>
    <property type="molecule type" value="Genomic_DNA"/>
</dbReference>
<evidence type="ECO:0000313" key="2">
    <source>
        <dbReference type="Proteomes" id="UP001157502"/>
    </source>
</evidence>
<keyword evidence="2" id="KW-1185">Reference proteome</keyword>
<dbReference type="Proteomes" id="UP001157502">
    <property type="component" value="Chromosome 8"/>
</dbReference>